<organism evidence="1 2">
    <name type="scientific">Lactuca saligna</name>
    <name type="common">Willowleaf lettuce</name>
    <dbReference type="NCBI Taxonomy" id="75948"/>
    <lineage>
        <taxon>Eukaryota</taxon>
        <taxon>Viridiplantae</taxon>
        <taxon>Streptophyta</taxon>
        <taxon>Embryophyta</taxon>
        <taxon>Tracheophyta</taxon>
        <taxon>Spermatophyta</taxon>
        <taxon>Magnoliopsida</taxon>
        <taxon>eudicotyledons</taxon>
        <taxon>Gunneridae</taxon>
        <taxon>Pentapetalae</taxon>
        <taxon>asterids</taxon>
        <taxon>campanulids</taxon>
        <taxon>Asterales</taxon>
        <taxon>Asteraceae</taxon>
        <taxon>Cichorioideae</taxon>
        <taxon>Cichorieae</taxon>
        <taxon>Lactucinae</taxon>
        <taxon>Lactuca</taxon>
    </lineage>
</organism>
<dbReference type="AlphaFoldDB" id="A0AA36EI82"/>
<protein>
    <submittedName>
        <fullName evidence="1">Uncharacterized protein</fullName>
    </submittedName>
</protein>
<accession>A0AA36EI82</accession>
<reference evidence="1" key="1">
    <citation type="submission" date="2023-04" db="EMBL/GenBank/DDBJ databases">
        <authorList>
            <person name="Vijverberg K."/>
            <person name="Xiong W."/>
            <person name="Schranz E."/>
        </authorList>
    </citation>
    <scope>NUCLEOTIDE SEQUENCE</scope>
</reference>
<dbReference type="Proteomes" id="UP001177003">
    <property type="component" value="Chromosome 8"/>
</dbReference>
<proteinExistence type="predicted"/>
<evidence type="ECO:0000313" key="1">
    <source>
        <dbReference type="EMBL" id="CAI9297193.1"/>
    </source>
</evidence>
<gene>
    <name evidence="1" type="ORF">LSALG_LOCUS36022</name>
</gene>
<sequence length="162" mass="19473">MKPQYENWSSKKIIGVKDEQKFDSIVAHLKRMLVCYIQEIGKMDVEITSVLHKKNKVHPKEHMNDLDRMKLGRIRKDDWSVGFQIRERAYANFHRVCFFLPNRNLYSTSCLEYILDFINQCKANSVEDQKCFSNMINWYILIRKTLLRMMPKNFNVQKHQPN</sequence>
<dbReference type="EMBL" id="OX465084">
    <property type="protein sequence ID" value="CAI9297193.1"/>
    <property type="molecule type" value="Genomic_DNA"/>
</dbReference>
<evidence type="ECO:0000313" key="2">
    <source>
        <dbReference type="Proteomes" id="UP001177003"/>
    </source>
</evidence>
<name>A0AA36EI82_LACSI</name>
<keyword evidence="2" id="KW-1185">Reference proteome</keyword>